<dbReference type="AlphaFoldDB" id="A0A0L8FJP7"/>
<dbReference type="Pfam" id="PF12762">
    <property type="entry name" value="DDE_Tnp_IS1595"/>
    <property type="match status" value="1"/>
</dbReference>
<feature type="domain" description="ISXO2-like transposase" evidence="1">
    <location>
        <begin position="72"/>
        <end position="190"/>
    </location>
</feature>
<dbReference type="OrthoDB" id="6090197at2759"/>
<evidence type="ECO:0000313" key="2">
    <source>
        <dbReference type="EMBL" id="KOF63875.1"/>
    </source>
</evidence>
<sequence length="319" mass="36635">MVSASSDSDFEGFTIDDIENINENKSILSLDESDIDISDFSLDEEDFNNESCRMKVSIRKETWLEDICAQWCIDNLVEIDESKFMHRKYHRGRYREGHWVLGMVERRSLRCVLVPVENRSAATLLPIIAKHVVPGTKIITDCWRAYNSLQNHSTINHRDTFVDPNAATIHTNTVEGMWIVALKQSIGRCMEHPIDNCGVFNFENAHLPASFDLLLLSSQIKLLAGLWTERDKLPKSFSDIVEEWRASDAIYHSSMSQVLVLMQLVLSSLVFVASSERTFSALRHLKTWLRTTMTQHRLTHCAIMHVHKKYTMKTLCTSS</sequence>
<dbReference type="Pfam" id="PF05699">
    <property type="entry name" value="Dimer_Tnp_hAT"/>
    <property type="match status" value="1"/>
</dbReference>
<evidence type="ECO:0000259" key="1">
    <source>
        <dbReference type="SMART" id="SM01126"/>
    </source>
</evidence>
<organism evidence="2">
    <name type="scientific">Octopus bimaculoides</name>
    <name type="common">California two-spotted octopus</name>
    <dbReference type="NCBI Taxonomy" id="37653"/>
    <lineage>
        <taxon>Eukaryota</taxon>
        <taxon>Metazoa</taxon>
        <taxon>Spiralia</taxon>
        <taxon>Lophotrochozoa</taxon>
        <taxon>Mollusca</taxon>
        <taxon>Cephalopoda</taxon>
        <taxon>Coleoidea</taxon>
        <taxon>Octopodiformes</taxon>
        <taxon>Octopoda</taxon>
        <taxon>Incirrata</taxon>
        <taxon>Octopodidae</taxon>
        <taxon>Octopus</taxon>
    </lineage>
</organism>
<dbReference type="InterPro" id="IPR053164">
    <property type="entry name" value="IS1016-like_transposase"/>
</dbReference>
<dbReference type="EMBL" id="KQ430628">
    <property type="protein sequence ID" value="KOF63875.1"/>
    <property type="molecule type" value="Genomic_DNA"/>
</dbReference>
<dbReference type="InterPro" id="IPR024445">
    <property type="entry name" value="Tnp_ISXO2-like"/>
</dbReference>
<gene>
    <name evidence="2" type="ORF">OCBIM_22018287mg</name>
</gene>
<protein>
    <recommendedName>
        <fullName evidence="1">ISXO2-like transposase domain-containing protein</fullName>
    </recommendedName>
</protein>
<dbReference type="STRING" id="37653.A0A0L8FJP7"/>
<dbReference type="GO" id="GO:0046983">
    <property type="term" value="F:protein dimerization activity"/>
    <property type="evidence" value="ECO:0007669"/>
    <property type="project" value="InterPro"/>
</dbReference>
<name>A0A0L8FJP7_OCTBM</name>
<accession>A0A0L8FJP7</accession>
<reference evidence="2" key="1">
    <citation type="submission" date="2015-07" db="EMBL/GenBank/DDBJ databases">
        <title>MeaNS - Measles Nucleotide Surveillance Program.</title>
        <authorList>
            <person name="Tran T."/>
            <person name="Druce J."/>
        </authorList>
    </citation>
    <scope>NUCLEOTIDE SEQUENCE</scope>
    <source>
        <strain evidence="2">UCB-OBI-ISO-001</strain>
        <tissue evidence="2">Gonad</tissue>
    </source>
</reference>
<dbReference type="PANTHER" id="PTHR47163">
    <property type="entry name" value="DDE_TNP_IS1595 DOMAIN-CONTAINING PROTEIN"/>
    <property type="match status" value="1"/>
</dbReference>
<proteinExistence type="predicted"/>
<dbReference type="PANTHER" id="PTHR47163:SF2">
    <property type="entry name" value="SI:DKEY-17M8.2"/>
    <property type="match status" value="1"/>
</dbReference>
<dbReference type="InterPro" id="IPR008906">
    <property type="entry name" value="HATC_C_dom"/>
</dbReference>
<dbReference type="SMART" id="SM01126">
    <property type="entry name" value="DDE_Tnp_IS1595"/>
    <property type="match status" value="1"/>
</dbReference>